<keyword evidence="1" id="KW-0812">Transmembrane</keyword>
<feature type="transmembrane region" description="Helical" evidence="1">
    <location>
        <begin position="12"/>
        <end position="33"/>
    </location>
</feature>
<accession>A0A1M6WER0</accession>
<evidence type="ECO:0000256" key="1">
    <source>
        <dbReference type="SAM" id="Phobius"/>
    </source>
</evidence>
<dbReference type="RefSeq" id="WP_073209460.1">
    <property type="nucleotide sequence ID" value="NZ_FRBD01000016.1"/>
</dbReference>
<dbReference type="EMBL" id="FRBD01000016">
    <property type="protein sequence ID" value="SHK91975.1"/>
    <property type="molecule type" value="Genomic_DNA"/>
</dbReference>
<dbReference type="Pfam" id="PF22673">
    <property type="entry name" value="MCP-like_PDC_1"/>
    <property type="match status" value="1"/>
</dbReference>
<evidence type="ECO:0000313" key="2">
    <source>
        <dbReference type="EMBL" id="SHK91975.1"/>
    </source>
</evidence>
<proteinExistence type="predicted"/>
<protein>
    <submittedName>
        <fullName evidence="2">Cache domain-containing protein</fullName>
    </submittedName>
</protein>
<dbReference type="Gene3D" id="3.30.450.20">
    <property type="entry name" value="PAS domain"/>
    <property type="match status" value="1"/>
</dbReference>
<sequence>MDTNTNLKKWLWPVVIGALVAVVLLAVALSYAVRAERNARYVGMMNVVAEKLSKTVRGVEMNAENVFDEVAKHLESPQTVIAALGSKTSLNPDVIGYFAAFVPNYFPQEGRWFQPYVHQGDSTEFVLTLVGSARHDYTTSTWYVQGEKEKESFWSEPYYYEDNLNVVSGYYMTFATPIFDAQGRLACVCGADMTQEWMIDQLRKIEDEVRNDELLNNNRLPGNDDFFIVILNDDGTSFAHPDGNIVAMSDEAFVASLKKHDRGVAELEVNGVPSRVYYTPLKRTHWSVAIVVKK</sequence>
<gene>
    <name evidence="2" type="ORF">SAMN05216463_11657</name>
</gene>
<keyword evidence="1" id="KW-1133">Transmembrane helix</keyword>
<organism evidence="2 3">
    <name type="scientific">Xylanibacter ruminicola</name>
    <name type="common">Prevotella ruminicola</name>
    <dbReference type="NCBI Taxonomy" id="839"/>
    <lineage>
        <taxon>Bacteria</taxon>
        <taxon>Pseudomonadati</taxon>
        <taxon>Bacteroidota</taxon>
        <taxon>Bacteroidia</taxon>
        <taxon>Bacteroidales</taxon>
        <taxon>Prevotellaceae</taxon>
        <taxon>Xylanibacter</taxon>
    </lineage>
</organism>
<name>A0A1M6WER0_XYLRU</name>
<dbReference type="CDD" id="cd12913">
    <property type="entry name" value="PDC1_MCP_like"/>
    <property type="match status" value="1"/>
</dbReference>
<dbReference type="OrthoDB" id="2489132at2"/>
<dbReference type="CDD" id="cd12912">
    <property type="entry name" value="PDC2_MCP_like"/>
    <property type="match status" value="1"/>
</dbReference>
<keyword evidence="1" id="KW-0472">Membrane</keyword>
<dbReference type="Proteomes" id="UP000184130">
    <property type="component" value="Unassembled WGS sequence"/>
</dbReference>
<reference evidence="2 3" key="1">
    <citation type="submission" date="2016-11" db="EMBL/GenBank/DDBJ databases">
        <authorList>
            <person name="Jaros S."/>
            <person name="Januszkiewicz K."/>
            <person name="Wedrychowicz H."/>
        </authorList>
    </citation>
    <scope>NUCLEOTIDE SEQUENCE [LARGE SCALE GENOMIC DNA]</scope>
    <source>
        <strain evidence="2 3">KHT3</strain>
    </source>
</reference>
<dbReference type="AlphaFoldDB" id="A0A1M6WER0"/>
<evidence type="ECO:0000313" key="3">
    <source>
        <dbReference type="Proteomes" id="UP000184130"/>
    </source>
</evidence>